<reference evidence="2 3" key="1">
    <citation type="submission" date="2013-07" db="EMBL/GenBank/DDBJ databases">
        <authorList>
            <person name="Stoco P.H."/>
            <person name="Wagner G."/>
            <person name="Gerber A."/>
            <person name="Zaha A."/>
            <person name="Thompson C."/>
            <person name="Bartholomeu D.C."/>
            <person name="Luckemeyer D.D."/>
            <person name="Bahia D."/>
            <person name="Loreto E."/>
            <person name="Prestes E.B."/>
            <person name="Lima F.M."/>
            <person name="Rodrigues-Luiz G."/>
            <person name="Vallejo G.A."/>
            <person name="Filho J.F."/>
            <person name="Monteiro K.M."/>
            <person name="Tyler K.M."/>
            <person name="de Almeida L.G."/>
            <person name="Ortiz M.F."/>
            <person name="Siervo M.A."/>
            <person name="de Moraes M.H."/>
            <person name="Cunha O.L."/>
            <person name="Mendonca-Neto R."/>
            <person name="Silva R."/>
            <person name="Teixeira S.M."/>
            <person name="Murta S.M."/>
            <person name="Sincero T.C."/>
            <person name="Mendes T.A."/>
            <person name="Urmenyi T.P."/>
            <person name="Silva V.G."/>
            <person name="da Rocha W.D."/>
            <person name="Andersson B."/>
            <person name="Romanha A.J."/>
            <person name="Steindel M."/>
            <person name="de Vasconcelos A.T."/>
            <person name="Grisard E.C."/>
        </authorList>
    </citation>
    <scope>NUCLEOTIDE SEQUENCE [LARGE SCALE GENOMIC DNA]</scope>
    <source>
        <strain evidence="2 3">SC58</strain>
    </source>
</reference>
<keyword evidence="3" id="KW-1185">Reference proteome</keyword>
<gene>
    <name evidence="2" type="ORF">TRSC58_02741</name>
</gene>
<comment type="caution">
    <text evidence="2">The sequence shown here is derived from an EMBL/GenBank/DDBJ whole genome shotgun (WGS) entry which is preliminary data.</text>
</comment>
<dbReference type="AlphaFoldDB" id="A0A061J5Z9"/>
<feature type="transmembrane region" description="Helical" evidence="1">
    <location>
        <begin position="110"/>
        <end position="131"/>
    </location>
</feature>
<dbReference type="OrthoDB" id="261603at2759"/>
<keyword evidence="1" id="KW-0812">Transmembrane</keyword>
<dbReference type="EMBL" id="AUPL01002741">
    <property type="protein sequence ID" value="ESL09536.1"/>
    <property type="molecule type" value="Genomic_DNA"/>
</dbReference>
<accession>A0A061J5Z9</accession>
<evidence type="ECO:0000313" key="3">
    <source>
        <dbReference type="Proteomes" id="UP000031737"/>
    </source>
</evidence>
<protein>
    <submittedName>
        <fullName evidence="2">Uncharacterized protein</fullName>
    </submittedName>
</protein>
<feature type="transmembrane region" description="Helical" evidence="1">
    <location>
        <begin position="21"/>
        <end position="47"/>
    </location>
</feature>
<keyword evidence="1" id="KW-0472">Membrane</keyword>
<dbReference type="Proteomes" id="UP000031737">
    <property type="component" value="Unassembled WGS sequence"/>
</dbReference>
<sequence>MHVVSDLQRRPNKGRLNCERFVIRLYGVVTVVQLVCFLIYVTSFVIACKRTFVYSVWAPNSLELVPALRAKLQGCRFNETRSTLYAFTDVHLVLLQNNSYEIFADHAVQMYLAVFFSGFALLIGLANRCAVDMNFFSVSWRSFTFTKDVLSAIEIAMISLVLRTALMANVTGAILQSYLKHCSLRSTAYLPFCSIVPLFLFISVGYFVYVVGAVIYLWNSLPKYGIMTEAETAAYDVWLRGRQSRIMEAKRAVHEAKRANMRLQCVIRSNAMPPPHPSTSRPVAPEYSAPVNHNAETAFLPDSSAMHRPQMVNMPRRRDTAAQQHAGADLPMQSFNTPLYASHMGCPPPHSVHN</sequence>
<keyword evidence="1" id="KW-1133">Transmembrane helix</keyword>
<evidence type="ECO:0000313" key="2">
    <source>
        <dbReference type="EMBL" id="ESL09536.1"/>
    </source>
</evidence>
<dbReference type="VEuPathDB" id="TriTrypDB:TRSC58_02741"/>
<organism evidence="2 3">
    <name type="scientific">Trypanosoma rangeli SC58</name>
    <dbReference type="NCBI Taxonomy" id="429131"/>
    <lineage>
        <taxon>Eukaryota</taxon>
        <taxon>Discoba</taxon>
        <taxon>Euglenozoa</taxon>
        <taxon>Kinetoplastea</taxon>
        <taxon>Metakinetoplastina</taxon>
        <taxon>Trypanosomatida</taxon>
        <taxon>Trypanosomatidae</taxon>
        <taxon>Trypanosoma</taxon>
        <taxon>Herpetosoma</taxon>
    </lineage>
</organism>
<proteinExistence type="predicted"/>
<name>A0A061J5Z9_TRYRA</name>
<feature type="transmembrane region" description="Helical" evidence="1">
    <location>
        <begin position="152"/>
        <end position="175"/>
    </location>
</feature>
<feature type="transmembrane region" description="Helical" evidence="1">
    <location>
        <begin position="195"/>
        <end position="218"/>
    </location>
</feature>
<evidence type="ECO:0000256" key="1">
    <source>
        <dbReference type="SAM" id="Phobius"/>
    </source>
</evidence>